<dbReference type="GO" id="GO:0046486">
    <property type="term" value="P:glycerolipid metabolic process"/>
    <property type="evidence" value="ECO:0007669"/>
    <property type="project" value="UniProtKB-ARBA"/>
</dbReference>
<dbReference type="SUPFAM" id="SSF52151">
    <property type="entry name" value="FabD/lysophospholipase-like"/>
    <property type="match status" value="1"/>
</dbReference>
<dbReference type="GO" id="GO:0016042">
    <property type="term" value="P:lipid catabolic process"/>
    <property type="evidence" value="ECO:0007669"/>
    <property type="project" value="UniProtKB-KW"/>
</dbReference>
<dbReference type="RefSeq" id="XP_044687314.1">
    <property type="nucleotide sequence ID" value="XM_044819612.1"/>
</dbReference>
<dbReference type="AlphaFoldDB" id="A0A9P8DU62"/>
<comment type="caution">
    <text evidence="6">The sequence shown here is derived from an EMBL/GenBank/DDBJ whole genome shotgun (WGS) entry which is preliminary data.</text>
</comment>
<evidence type="ECO:0000259" key="5">
    <source>
        <dbReference type="Pfam" id="PF01734"/>
    </source>
</evidence>
<evidence type="ECO:0000313" key="6">
    <source>
        <dbReference type="EMBL" id="KAG9508315.1"/>
    </source>
</evidence>
<name>A0A9P8DU62_9HYPO</name>
<dbReference type="Proteomes" id="UP000827133">
    <property type="component" value="Unassembled WGS sequence"/>
</dbReference>
<evidence type="ECO:0000256" key="4">
    <source>
        <dbReference type="SAM" id="MobiDB-lite"/>
    </source>
</evidence>
<feature type="compositionally biased region" description="Basic and acidic residues" evidence="4">
    <location>
        <begin position="202"/>
        <end position="215"/>
    </location>
</feature>
<keyword evidence="1" id="KW-0378">Hydrolase</keyword>
<dbReference type="GO" id="GO:0047499">
    <property type="term" value="F:calcium-independent phospholipase A2 activity"/>
    <property type="evidence" value="ECO:0007669"/>
    <property type="project" value="TreeGrafter"/>
</dbReference>
<evidence type="ECO:0000256" key="3">
    <source>
        <dbReference type="ARBA" id="ARBA00023098"/>
    </source>
</evidence>
<dbReference type="PANTHER" id="PTHR24185">
    <property type="entry name" value="CALCIUM-INDEPENDENT PHOSPHOLIPASE A2-GAMMA"/>
    <property type="match status" value="1"/>
</dbReference>
<gene>
    <name evidence="6" type="ORF">J7337_001879</name>
</gene>
<dbReference type="InterPro" id="IPR002641">
    <property type="entry name" value="PNPLA_dom"/>
</dbReference>
<dbReference type="InterPro" id="IPR016035">
    <property type="entry name" value="Acyl_Trfase/lysoPLipase"/>
</dbReference>
<accession>A0A9P8DU62</accession>
<dbReference type="GeneID" id="68309736"/>
<keyword evidence="3" id="KW-0443">Lipid metabolism</keyword>
<proteinExistence type="predicted"/>
<dbReference type="KEGG" id="fmu:J7337_001879"/>
<dbReference type="Pfam" id="PF01734">
    <property type="entry name" value="Patatin"/>
    <property type="match status" value="1"/>
</dbReference>
<feature type="domain" description="PNPLA" evidence="5">
    <location>
        <begin position="27"/>
        <end position="151"/>
    </location>
</feature>
<dbReference type="GO" id="GO:0016020">
    <property type="term" value="C:membrane"/>
    <property type="evidence" value="ECO:0007669"/>
    <property type="project" value="TreeGrafter"/>
</dbReference>
<keyword evidence="2" id="KW-0442">Lipid degradation</keyword>
<protein>
    <recommendedName>
        <fullName evidence="5">PNPLA domain-containing protein</fullName>
    </recommendedName>
</protein>
<evidence type="ECO:0000313" key="7">
    <source>
        <dbReference type="Proteomes" id="UP000827133"/>
    </source>
</evidence>
<evidence type="ECO:0000256" key="1">
    <source>
        <dbReference type="ARBA" id="ARBA00022801"/>
    </source>
</evidence>
<dbReference type="GO" id="GO:0019369">
    <property type="term" value="P:arachidonate metabolic process"/>
    <property type="evidence" value="ECO:0007669"/>
    <property type="project" value="TreeGrafter"/>
</dbReference>
<dbReference type="PANTHER" id="PTHR24185:SF1">
    <property type="entry name" value="CALCIUM-INDEPENDENT PHOSPHOLIPASE A2-GAMMA"/>
    <property type="match status" value="1"/>
</dbReference>
<organism evidence="6 7">
    <name type="scientific">Fusarium musae</name>
    <dbReference type="NCBI Taxonomy" id="1042133"/>
    <lineage>
        <taxon>Eukaryota</taxon>
        <taxon>Fungi</taxon>
        <taxon>Dikarya</taxon>
        <taxon>Ascomycota</taxon>
        <taxon>Pezizomycotina</taxon>
        <taxon>Sordariomycetes</taxon>
        <taxon>Hypocreomycetidae</taxon>
        <taxon>Hypocreales</taxon>
        <taxon>Nectriaceae</taxon>
        <taxon>Fusarium</taxon>
    </lineage>
</organism>
<feature type="region of interest" description="Disordered" evidence="4">
    <location>
        <begin position="202"/>
        <end position="221"/>
    </location>
</feature>
<evidence type="ECO:0000256" key="2">
    <source>
        <dbReference type="ARBA" id="ARBA00022963"/>
    </source>
</evidence>
<reference evidence="6" key="1">
    <citation type="journal article" date="2021" name="Mol. Plant Microbe Interact.">
        <title>Telomere to telomere genome assembly of Fusarium musae F31, causal agent of crown rot disease of banana.</title>
        <authorList>
            <person name="Degradi L."/>
            <person name="Tava V."/>
            <person name="Kunova A."/>
            <person name="Cortesi P."/>
            <person name="Saracchi M."/>
            <person name="Pasquali M."/>
        </authorList>
    </citation>
    <scope>NUCLEOTIDE SEQUENCE</scope>
    <source>
        <strain evidence="6">F31</strain>
    </source>
</reference>
<dbReference type="EMBL" id="JAHBCI010000001">
    <property type="protein sequence ID" value="KAG9508315.1"/>
    <property type="molecule type" value="Genomic_DNA"/>
</dbReference>
<dbReference type="Gene3D" id="3.40.1090.10">
    <property type="entry name" value="Cytosolic phospholipase A2 catalytic domain"/>
    <property type="match status" value="1"/>
</dbReference>
<keyword evidence="7" id="KW-1185">Reference proteome</keyword>
<sequence length="299" mass="33844">MLGRLRMSVDQAINNFVDYADIVFRHPRQLHALIPGAKYSSAKAREALIKIIANSKDVVDQNSLENYPPVDIAQIEPFIVSTKNGRRARTTKDLIEYTWKDFTVPGSKTQPSDAATILEVTCATCANPNYFDAEEILGTEYCDGALLPTNPGQRAVDEIFDLHGMAPIVLVNLWTGVQSSAPITIDMGRKLRGFLQSYNPKEVDEQRDRFPEKGSNEGNLPFSHLKVQEHTLDAGGRLNEIPYDDWSTATREEITYITNMYLDRTEVKERIDSIAREAVRIRRARVRTERWRDFIAPSG</sequence>